<dbReference type="RefSeq" id="WP_029638379.1">
    <property type="nucleotide sequence ID" value="NZ_JACJTA010000055.1"/>
</dbReference>
<proteinExistence type="predicted"/>
<keyword evidence="2" id="KW-1185">Reference proteome</keyword>
<dbReference type="EMBL" id="JACJTA010000055">
    <property type="protein sequence ID" value="MBD2607129.1"/>
    <property type="molecule type" value="Genomic_DNA"/>
</dbReference>
<dbReference type="Proteomes" id="UP000660380">
    <property type="component" value="Unassembled WGS sequence"/>
</dbReference>
<accession>A0ABR8GUE4</accession>
<sequence>MEKSKVFVDFHNADVQGRLRLNCTGTIEDLAHQKIWLQNGQEITLYSEDLEVDGIVQYSTTENLWVAVIDWDNIKEKQDVLVKEDEVVI</sequence>
<gene>
    <name evidence="1" type="ORF">H6G81_22010</name>
</gene>
<reference evidence="1 2" key="1">
    <citation type="journal article" date="2020" name="ISME J.">
        <title>Comparative genomics reveals insights into cyanobacterial evolution and habitat adaptation.</title>
        <authorList>
            <person name="Chen M.Y."/>
            <person name="Teng W.K."/>
            <person name="Zhao L."/>
            <person name="Hu C.X."/>
            <person name="Zhou Y.K."/>
            <person name="Han B.P."/>
            <person name="Song L.R."/>
            <person name="Shu W.S."/>
        </authorList>
    </citation>
    <scope>NUCLEOTIDE SEQUENCE [LARGE SCALE GENOMIC DNA]</scope>
    <source>
        <strain evidence="1 2">FACHB-248</strain>
    </source>
</reference>
<evidence type="ECO:0000313" key="2">
    <source>
        <dbReference type="Proteomes" id="UP000660380"/>
    </source>
</evidence>
<comment type="caution">
    <text evidence="1">The sequence shown here is derived from an EMBL/GenBank/DDBJ whole genome shotgun (WGS) entry which is preliminary data.</text>
</comment>
<organism evidence="1 2">
    <name type="scientific">Scytonema hofmannii FACHB-248</name>
    <dbReference type="NCBI Taxonomy" id="1842502"/>
    <lineage>
        <taxon>Bacteria</taxon>
        <taxon>Bacillati</taxon>
        <taxon>Cyanobacteriota</taxon>
        <taxon>Cyanophyceae</taxon>
        <taxon>Nostocales</taxon>
        <taxon>Scytonemataceae</taxon>
        <taxon>Scytonema</taxon>
    </lineage>
</organism>
<protein>
    <submittedName>
        <fullName evidence="1">Uncharacterized protein</fullName>
    </submittedName>
</protein>
<name>A0ABR8GUE4_9CYAN</name>
<evidence type="ECO:0000313" key="1">
    <source>
        <dbReference type="EMBL" id="MBD2607129.1"/>
    </source>
</evidence>